<organism evidence="4 5">
    <name type="scientific">Subtercola vilae</name>
    <dbReference type="NCBI Taxonomy" id="2056433"/>
    <lineage>
        <taxon>Bacteria</taxon>
        <taxon>Bacillati</taxon>
        <taxon>Actinomycetota</taxon>
        <taxon>Actinomycetes</taxon>
        <taxon>Micrococcales</taxon>
        <taxon>Microbacteriaceae</taxon>
        <taxon>Subtercola</taxon>
    </lineage>
</organism>
<evidence type="ECO:0000256" key="3">
    <source>
        <dbReference type="SAM" id="MobiDB-lite"/>
    </source>
</evidence>
<comment type="similarity">
    <text evidence="1">Belongs to the ice-binding protein family.</text>
</comment>
<comment type="caution">
    <text evidence="4">The sequence shown here is derived from an EMBL/GenBank/DDBJ whole genome shotgun (WGS) entry which is preliminary data.</text>
</comment>
<proteinExistence type="inferred from homology"/>
<dbReference type="Pfam" id="PF11999">
    <property type="entry name" value="Ice_binding"/>
    <property type="match status" value="1"/>
</dbReference>
<accession>A0A4T2CC64</accession>
<dbReference type="Proteomes" id="UP000306192">
    <property type="component" value="Unassembled WGS sequence"/>
</dbReference>
<feature type="region of interest" description="Disordered" evidence="3">
    <location>
        <begin position="1"/>
        <end position="24"/>
    </location>
</feature>
<keyword evidence="5" id="KW-1185">Reference proteome</keyword>
<keyword evidence="2" id="KW-0732">Signal</keyword>
<evidence type="ECO:0000313" key="4">
    <source>
        <dbReference type="EMBL" id="TIH40891.1"/>
    </source>
</evidence>
<sequence>MTTVTRPFDQSPDAPESADAPRGFGPIGRRAVLTTAAWSVPVIALAVASPAMAASGPSAVQIAATADNLGSIPSGGGSSPFTLQLTNPSAVATGPLSVWVSRLTGFSGLTDDMGPATMGGWSMTADANDFVFVFGAGLAAGASSDLYSGTWTVTKGVQAAYSGSSTAQLSPQTAGSNAVSLPFVTTASPGSIALGEAASYLILAKGALTVVGTASKLNGGLVGVENGPYTNIPPVVAVKGTSAQNAQAKTDTESAYAAARAAGPATLVAAQMGGLTLSPGVYHQTAALGLTGTLKFDALGDPTASFIIQSDGAITTAAASSMILKNGASAANIFWVSVGAVDIGGVATFYGTALSGAAITVGEGATVVGRLLTTIADVTISNVTATAP</sequence>
<reference evidence="4 5" key="1">
    <citation type="journal article" date="2019" name="Microorganisms">
        <title>Systematic Affiliation and Genome Analysis of Subtercola vilae DB165(T) with Particular Emphasis on Cold Adaptation of an Isolate from a High-Altitude Cold Volcano Lake.</title>
        <authorList>
            <person name="Villalobos A.S."/>
            <person name="Wiese J."/>
            <person name="Imhoff J.F."/>
            <person name="Dorador C."/>
            <person name="Keller A."/>
            <person name="Hentschel U."/>
        </authorList>
    </citation>
    <scope>NUCLEOTIDE SEQUENCE [LARGE SCALE GENOMIC DNA]</scope>
    <source>
        <strain evidence="4 5">DB165</strain>
    </source>
</reference>
<evidence type="ECO:0000313" key="5">
    <source>
        <dbReference type="Proteomes" id="UP000306192"/>
    </source>
</evidence>
<protein>
    <submittedName>
        <fullName evidence="4">DUF3494 domain-containing protein</fullName>
    </submittedName>
</protein>
<name>A0A4T2CC64_9MICO</name>
<evidence type="ECO:0000256" key="2">
    <source>
        <dbReference type="ARBA" id="ARBA00022729"/>
    </source>
</evidence>
<dbReference type="AlphaFoldDB" id="A0A4T2CC64"/>
<dbReference type="InterPro" id="IPR021884">
    <property type="entry name" value="Ice-bd_prot"/>
</dbReference>
<dbReference type="EMBL" id="QYRT01000001">
    <property type="protein sequence ID" value="TIH40891.1"/>
    <property type="molecule type" value="Genomic_DNA"/>
</dbReference>
<gene>
    <name evidence="4" type="ORF">D4765_00315</name>
</gene>
<evidence type="ECO:0000256" key="1">
    <source>
        <dbReference type="ARBA" id="ARBA00005445"/>
    </source>
</evidence>